<dbReference type="PANTHER" id="PTHR43744">
    <property type="entry name" value="ABC TRANSPORTER PERMEASE PROTEIN MG189-RELATED-RELATED"/>
    <property type="match status" value="1"/>
</dbReference>
<evidence type="ECO:0000313" key="9">
    <source>
        <dbReference type="EMBL" id="PLT55842.1"/>
    </source>
</evidence>
<evidence type="ECO:0000313" key="10">
    <source>
        <dbReference type="Proteomes" id="UP000234849"/>
    </source>
</evidence>
<feature type="transmembrane region" description="Helical" evidence="7">
    <location>
        <begin position="21"/>
        <end position="43"/>
    </location>
</feature>
<comment type="subcellular location">
    <subcellularLocation>
        <location evidence="1 7">Cell membrane</location>
        <topology evidence="1 7">Multi-pass membrane protein</topology>
    </subcellularLocation>
</comment>
<feature type="domain" description="ABC transmembrane type-1" evidence="8">
    <location>
        <begin position="80"/>
        <end position="269"/>
    </location>
</feature>
<feature type="transmembrane region" description="Helical" evidence="7">
    <location>
        <begin position="248"/>
        <end position="269"/>
    </location>
</feature>
<name>A0A2N5NJ43_MEDGN</name>
<organism evidence="9 10">
    <name type="scientific">Mediterraneibacter gnavus</name>
    <name type="common">Ruminococcus gnavus</name>
    <dbReference type="NCBI Taxonomy" id="33038"/>
    <lineage>
        <taxon>Bacteria</taxon>
        <taxon>Bacillati</taxon>
        <taxon>Bacillota</taxon>
        <taxon>Clostridia</taxon>
        <taxon>Lachnospirales</taxon>
        <taxon>Lachnospiraceae</taxon>
        <taxon>Mediterraneibacter</taxon>
    </lineage>
</organism>
<evidence type="ECO:0000256" key="3">
    <source>
        <dbReference type="ARBA" id="ARBA00022475"/>
    </source>
</evidence>
<gene>
    <name evidence="9" type="ORF">CDL18_06585</name>
</gene>
<dbReference type="PROSITE" id="PS50928">
    <property type="entry name" value="ABC_TM1"/>
    <property type="match status" value="1"/>
</dbReference>
<accession>A0A2N5NJ43</accession>
<evidence type="ECO:0000256" key="4">
    <source>
        <dbReference type="ARBA" id="ARBA00022692"/>
    </source>
</evidence>
<dbReference type="Gene3D" id="1.10.3720.10">
    <property type="entry name" value="MetI-like"/>
    <property type="match status" value="1"/>
</dbReference>
<feature type="transmembrane region" description="Helical" evidence="7">
    <location>
        <begin position="143"/>
        <end position="164"/>
    </location>
</feature>
<sequence length="283" mass="31462">MSNERGKITFTRKKTRILKRIITYLTLILIAVLCAGPFIWLLLSSLRTGANIYDLQFSLKQFTLSNYTGVMEYMDLGKYVWNTVLITVGGIIIDVIFSSMCAYPLATMEFKGKNVIFGLLIATMIIPAAAGMIINYLTISKMHLLNTLLGVILPGSVRTFSIILMRQSYLGIPKELIEASRIDGAGELRIWTTVMIPGIMPSISTIVIFDFIANWNSFLWPIIVLQDPDKYPLATALQYLNGSFSYKFGYVAAGTIISIIPVLIVFIICQKNYIEAVSGAVKG</sequence>
<proteinExistence type="inferred from homology"/>
<evidence type="ECO:0000256" key="2">
    <source>
        <dbReference type="ARBA" id="ARBA00022448"/>
    </source>
</evidence>
<dbReference type="InterPro" id="IPR000515">
    <property type="entry name" value="MetI-like"/>
</dbReference>
<dbReference type="Pfam" id="PF00528">
    <property type="entry name" value="BPD_transp_1"/>
    <property type="match status" value="1"/>
</dbReference>
<reference evidence="9 10" key="1">
    <citation type="journal article" date="2017" name="Genome Med.">
        <title>A novel Ruminococcus gnavus clade enriched in inflammatory bowel disease patients.</title>
        <authorList>
            <person name="Hall A.B."/>
            <person name="Yassour M."/>
            <person name="Sauk J."/>
            <person name="Garner A."/>
            <person name="Jiang X."/>
            <person name="Arthur T."/>
            <person name="Lagoudas G.K."/>
            <person name="Vatanen T."/>
            <person name="Fornelos N."/>
            <person name="Wilson R."/>
            <person name="Bertha M."/>
            <person name="Cohen M."/>
            <person name="Garber J."/>
            <person name="Khalili H."/>
            <person name="Gevers D."/>
            <person name="Ananthakrishnan A.N."/>
            <person name="Kugathasan S."/>
            <person name="Lander E.S."/>
            <person name="Blainey P."/>
            <person name="Vlamakis H."/>
            <person name="Xavier R.J."/>
            <person name="Huttenhower C."/>
        </authorList>
    </citation>
    <scope>NUCLEOTIDE SEQUENCE [LARGE SCALE GENOMIC DNA]</scope>
    <source>
        <strain evidence="9 10">RJX1118</strain>
    </source>
</reference>
<dbReference type="GO" id="GO:0005886">
    <property type="term" value="C:plasma membrane"/>
    <property type="evidence" value="ECO:0007669"/>
    <property type="project" value="UniProtKB-SubCell"/>
</dbReference>
<keyword evidence="3" id="KW-1003">Cell membrane</keyword>
<dbReference type="CDD" id="cd06261">
    <property type="entry name" value="TM_PBP2"/>
    <property type="match status" value="1"/>
</dbReference>
<dbReference type="SUPFAM" id="SSF161098">
    <property type="entry name" value="MetI-like"/>
    <property type="match status" value="1"/>
</dbReference>
<dbReference type="AlphaFoldDB" id="A0A2N5NJ43"/>
<protein>
    <submittedName>
        <fullName evidence="9">Sugar ABC transporter permease</fullName>
    </submittedName>
</protein>
<dbReference type="InterPro" id="IPR035906">
    <property type="entry name" value="MetI-like_sf"/>
</dbReference>
<dbReference type="PANTHER" id="PTHR43744:SF3">
    <property type="entry name" value="LACTOSE TRANSPORT SYSTEM PERMEASE PROTEIN LACG"/>
    <property type="match status" value="1"/>
</dbReference>
<evidence type="ECO:0000256" key="1">
    <source>
        <dbReference type="ARBA" id="ARBA00004651"/>
    </source>
</evidence>
<dbReference type="RefSeq" id="WP_101879482.1">
    <property type="nucleotide sequence ID" value="NZ_NIHM01000007.1"/>
</dbReference>
<comment type="similarity">
    <text evidence="7">Belongs to the binding-protein-dependent transport system permease family.</text>
</comment>
<comment type="caution">
    <text evidence="9">The sequence shown here is derived from an EMBL/GenBank/DDBJ whole genome shotgun (WGS) entry which is preliminary data.</text>
</comment>
<dbReference type="Proteomes" id="UP000234849">
    <property type="component" value="Unassembled WGS sequence"/>
</dbReference>
<dbReference type="EMBL" id="NIHM01000007">
    <property type="protein sequence ID" value="PLT55842.1"/>
    <property type="molecule type" value="Genomic_DNA"/>
</dbReference>
<keyword evidence="4 7" id="KW-0812">Transmembrane</keyword>
<evidence type="ECO:0000259" key="8">
    <source>
        <dbReference type="PROSITE" id="PS50928"/>
    </source>
</evidence>
<evidence type="ECO:0000256" key="5">
    <source>
        <dbReference type="ARBA" id="ARBA00022989"/>
    </source>
</evidence>
<feature type="transmembrane region" description="Helical" evidence="7">
    <location>
        <begin position="79"/>
        <end position="103"/>
    </location>
</feature>
<dbReference type="GO" id="GO:0055085">
    <property type="term" value="P:transmembrane transport"/>
    <property type="evidence" value="ECO:0007669"/>
    <property type="project" value="InterPro"/>
</dbReference>
<keyword evidence="6 7" id="KW-0472">Membrane</keyword>
<evidence type="ECO:0000256" key="6">
    <source>
        <dbReference type="ARBA" id="ARBA00023136"/>
    </source>
</evidence>
<keyword evidence="2 7" id="KW-0813">Transport</keyword>
<feature type="transmembrane region" description="Helical" evidence="7">
    <location>
        <begin position="115"/>
        <end position="137"/>
    </location>
</feature>
<evidence type="ECO:0000256" key="7">
    <source>
        <dbReference type="RuleBase" id="RU363032"/>
    </source>
</evidence>
<keyword evidence="5 7" id="KW-1133">Transmembrane helix</keyword>
<feature type="transmembrane region" description="Helical" evidence="7">
    <location>
        <begin position="190"/>
        <end position="212"/>
    </location>
</feature>